<keyword evidence="12" id="KW-0961">Cell wall biogenesis/degradation</keyword>
<dbReference type="InterPro" id="IPR036950">
    <property type="entry name" value="PBP_transglycosylase"/>
</dbReference>
<dbReference type="OrthoDB" id="9766909at2"/>
<feature type="domain" description="Glycosyl transferase family 51" evidence="15">
    <location>
        <begin position="35"/>
        <end position="183"/>
    </location>
</feature>
<comment type="catalytic activity">
    <reaction evidence="13">
        <text>Preferential cleavage: (Ac)2-L-Lys-D-Ala-|-D-Ala. Also transpeptidation of peptidyl-alanyl moieties that are N-acyl substituents of D-alanine.</text>
        <dbReference type="EC" id="3.4.16.4"/>
    </reaction>
</comment>
<name>A0A419S8Y2_9SPHI</name>
<comment type="caution">
    <text evidence="16">The sequence shown here is derived from an EMBL/GenBank/DDBJ whole genome shotgun (WGS) entry which is preliminary data.</text>
</comment>
<keyword evidence="4" id="KW-0121">Carboxypeptidase</keyword>
<reference evidence="16 17" key="1">
    <citation type="submission" date="2016-07" db="EMBL/GenBank/DDBJ databases">
        <title>Genome of Pelobium manganitolerans.</title>
        <authorList>
            <person name="Wu S."/>
            <person name="Wang G."/>
        </authorList>
    </citation>
    <scope>NUCLEOTIDE SEQUENCE [LARGE SCALE GENOMIC DNA]</scope>
    <source>
        <strain evidence="16 17">YS-25</strain>
    </source>
</reference>
<keyword evidence="5" id="KW-0645">Protease</keyword>
<keyword evidence="3" id="KW-1003">Cell membrane</keyword>
<keyword evidence="8" id="KW-0133">Cell shape</keyword>
<accession>A0A419S8Y2</accession>
<proteinExistence type="predicted"/>
<keyword evidence="6" id="KW-0328">Glycosyltransferase</keyword>
<dbReference type="InterPro" id="IPR023346">
    <property type="entry name" value="Lysozyme-like_dom_sf"/>
</dbReference>
<protein>
    <recommendedName>
        <fullName evidence="15">Glycosyl transferase family 51 domain-containing protein</fullName>
    </recommendedName>
</protein>
<evidence type="ECO:0000259" key="15">
    <source>
        <dbReference type="Pfam" id="PF00912"/>
    </source>
</evidence>
<dbReference type="GO" id="GO:0008955">
    <property type="term" value="F:peptidoglycan glycosyltransferase activity"/>
    <property type="evidence" value="ECO:0007669"/>
    <property type="project" value="UniProtKB-EC"/>
</dbReference>
<dbReference type="GO" id="GO:0009002">
    <property type="term" value="F:serine-type D-Ala-D-Ala carboxypeptidase activity"/>
    <property type="evidence" value="ECO:0007669"/>
    <property type="project" value="UniProtKB-EC"/>
</dbReference>
<evidence type="ECO:0000256" key="8">
    <source>
        <dbReference type="ARBA" id="ARBA00022960"/>
    </source>
</evidence>
<keyword evidence="10" id="KW-0472">Membrane</keyword>
<comment type="pathway">
    <text evidence="2">Cell wall biogenesis; peptidoglycan biosynthesis.</text>
</comment>
<evidence type="ECO:0000313" key="16">
    <source>
        <dbReference type="EMBL" id="RKD18208.1"/>
    </source>
</evidence>
<evidence type="ECO:0000256" key="7">
    <source>
        <dbReference type="ARBA" id="ARBA00022679"/>
    </source>
</evidence>
<dbReference type="Proteomes" id="UP000283433">
    <property type="component" value="Unassembled WGS sequence"/>
</dbReference>
<dbReference type="AlphaFoldDB" id="A0A419S8Y2"/>
<comment type="subcellular location">
    <subcellularLocation>
        <location evidence="1">Cell membrane</location>
    </subcellularLocation>
</comment>
<evidence type="ECO:0000256" key="1">
    <source>
        <dbReference type="ARBA" id="ARBA00004236"/>
    </source>
</evidence>
<evidence type="ECO:0000256" key="4">
    <source>
        <dbReference type="ARBA" id="ARBA00022645"/>
    </source>
</evidence>
<evidence type="ECO:0000256" key="9">
    <source>
        <dbReference type="ARBA" id="ARBA00022984"/>
    </source>
</evidence>
<evidence type="ECO:0000256" key="12">
    <source>
        <dbReference type="ARBA" id="ARBA00023316"/>
    </source>
</evidence>
<evidence type="ECO:0000256" key="11">
    <source>
        <dbReference type="ARBA" id="ARBA00023268"/>
    </source>
</evidence>
<comment type="catalytic activity">
    <reaction evidence="14">
        <text>[GlcNAc-(1-&gt;4)-Mur2Ac(oyl-L-Ala-gamma-D-Glu-L-Lys-D-Ala-D-Ala)](n)-di-trans,octa-cis-undecaprenyl diphosphate + beta-D-GlcNAc-(1-&gt;4)-Mur2Ac(oyl-L-Ala-gamma-D-Glu-L-Lys-D-Ala-D-Ala)-di-trans,octa-cis-undecaprenyl diphosphate = [GlcNAc-(1-&gt;4)-Mur2Ac(oyl-L-Ala-gamma-D-Glu-L-Lys-D-Ala-D-Ala)](n+1)-di-trans,octa-cis-undecaprenyl diphosphate + di-trans,octa-cis-undecaprenyl diphosphate + H(+)</text>
        <dbReference type="Rhea" id="RHEA:23708"/>
        <dbReference type="Rhea" id="RHEA-COMP:9602"/>
        <dbReference type="Rhea" id="RHEA-COMP:9603"/>
        <dbReference type="ChEBI" id="CHEBI:15378"/>
        <dbReference type="ChEBI" id="CHEBI:58405"/>
        <dbReference type="ChEBI" id="CHEBI:60033"/>
        <dbReference type="ChEBI" id="CHEBI:78435"/>
        <dbReference type="EC" id="2.4.99.28"/>
    </reaction>
</comment>
<dbReference type="GO" id="GO:0030288">
    <property type="term" value="C:outer membrane-bounded periplasmic space"/>
    <property type="evidence" value="ECO:0007669"/>
    <property type="project" value="TreeGrafter"/>
</dbReference>
<evidence type="ECO:0000256" key="14">
    <source>
        <dbReference type="ARBA" id="ARBA00049902"/>
    </source>
</evidence>
<organism evidence="16 17">
    <name type="scientific">Pelobium manganitolerans</name>
    <dbReference type="NCBI Taxonomy" id="1842495"/>
    <lineage>
        <taxon>Bacteria</taxon>
        <taxon>Pseudomonadati</taxon>
        <taxon>Bacteroidota</taxon>
        <taxon>Sphingobacteriia</taxon>
        <taxon>Sphingobacteriales</taxon>
        <taxon>Sphingobacteriaceae</taxon>
        <taxon>Pelobium</taxon>
    </lineage>
</organism>
<dbReference type="GO" id="GO:0009252">
    <property type="term" value="P:peptidoglycan biosynthetic process"/>
    <property type="evidence" value="ECO:0007669"/>
    <property type="project" value="UniProtKB-KW"/>
</dbReference>
<dbReference type="EMBL" id="MBTA01000005">
    <property type="protein sequence ID" value="RKD18208.1"/>
    <property type="molecule type" value="Genomic_DNA"/>
</dbReference>
<dbReference type="Gene3D" id="1.10.3810.10">
    <property type="entry name" value="Biosynthetic peptidoglycan transglycosylase-like"/>
    <property type="match status" value="1"/>
</dbReference>
<evidence type="ECO:0000256" key="13">
    <source>
        <dbReference type="ARBA" id="ARBA00034000"/>
    </source>
</evidence>
<dbReference type="Pfam" id="PF00912">
    <property type="entry name" value="Transgly"/>
    <property type="match status" value="1"/>
</dbReference>
<dbReference type="PANTHER" id="PTHR32282">
    <property type="entry name" value="BINDING PROTEIN TRANSPEPTIDASE, PUTATIVE-RELATED"/>
    <property type="match status" value="1"/>
</dbReference>
<keyword evidence="11" id="KW-0511">Multifunctional enzyme</keyword>
<keyword evidence="17" id="KW-1185">Reference proteome</keyword>
<dbReference type="RefSeq" id="WP_120180925.1">
    <property type="nucleotide sequence ID" value="NZ_MBTA01000005.1"/>
</dbReference>
<dbReference type="GO" id="GO:0071555">
    <property type="term" value="P:cell wall organization"/>
    <property type="evidence" value="ECO:0007669"/>
    <property type="project" value="UniProtKB-KW"/>
</dbReference>
<dbReference type="SUPFAM" id="SSF53955">
    <property type="entry name" value="Lysozyme-like"/>
    <property type="match status" value="1"/>
</dbReference>
<evidence type="ECO:0000256" key="5">
    <source>
        <dbReference type="ARBA" id="ARBA00022670"/>
    </source>
</evidence>
<evidence type="ECO:0000256" key="2">
    <source>
        <dbReference type="ARBA" id="ARBA00004752"/>
    </source>
</evidence>
<keyword evidence="5" id="KW-0378">Hydrolase</keyword>
<evidence type="ECO:0000256" key="10">
    <source>
        <dbReference type="ARBA" id="ARBA00023136"/>
    </source>
</evidence>
<evidence type="ECO:0000313" key="17">
    <source>
        <dbReference type="Proteomes" id="UP000283433"/>
    </source>
</evidence>
<dbReference type="InterPro" id="IPR012338">
    <property type="entry name" value="Beta-lactam/transpept-like"/>
</dbReference>
<dbReference type="GO" id="GO:0006508">
    <property type="term" value="P:proteolysis"/>
    <property type="evidence" value="ECO:0007669"/>
    <property type="project" value="UniProtKB-KW"/>
</dbReference>
<evidence type="ECO:0000256" key="3">
    <source>
        <dbReference type="ARBA" id="ARBA00022475"/>
    </source>
</evidence>
<sequence>MNNELNGYVIYGKDSERETPLGVVSDTYDCQAISDYVPTRLKEFVVEIEDKRFYSHNGIDFKGVSRAIIENIKAGRMVQGGSTISQQLARNIIRDTSKTITRKLKETIKAIQIEKQYSKDEILNLYFNNVYFGKNIWGLRTAGLYYFGKEVEKLTQTELLYLLTILRGPNYYSKRPVITEKRYKNINRILLDRKIISKGRFQKNEKSKIIVTETQLSNFKNASIPFIANRIDDKKKTIKSSIEFKTQEFARKFVAESKYPVSIVALRKGKIVGFASSYGTDYPFISKSNVGSTLKPFLYCHLRKNGISEFEKFDAFRNNLNWEVREAGYYKSRLNLQEALFYSNNNSFLNAVGKVGFENSLNFLSDIFNKPETDFFPSSVLGATKNGISLYELALAYSNYFNCENLTDTKTECLSILNKVFYEKLGIRIENAFLKTGTTNDNKERYAVLGNADLVYAVLRNENELNDESKEGSFMNQISRSVSSMLKPNLNFVWI</sequence>
<gene>
    <name evidence="16" type="ORF">BCY91_15485</name>
</gene>
<dbReference type="InterPro" id="IPR001264">
    <property type="entry name" value="Glyco_trans_51"/>
</dbReference>
<dbReference type="GO" id="GO:0008360">
    <property type="term" value="P:regulation of cell shape"/>
    <property type="evidence" value="ECO:0007669"/>
    <property type="project" value="UniProtKB-KW"/>
</dbReference>
<dbReference type="InterPro" id="IPR050396">
    <property type="entry name" value="Glycosyltr_51/Transpeptidase"/>
</dbReference>
<dbReference type="GO" id="GO:0005886">
    <property type="term" value="C:plasma membrane"/>
    <property type="evidence" value="ECO:0007669"/>
    <property type="project" value="UniProtKB-SubCell"/>
</dbReference>
<dbReference type="PANTHER" id="PTHR32282:SF11">
    <property type="entry name" value="PENICILLIN-BINDING PROTEIN 1B"/>
    <property type="match status" value="1"/>
</dbReference>
<keyword evidence="9" id="KW-0573">Peptidoglycan synthesis</keyword>
<evidence type="ECO:0000256" key="6">
    <source>
        <dbReference type="ARBA" id="ARBA00022676"/>
    </source>
</evidence>
<dbReference type="SUPFAM" id="SSF56601">
    <property type="entry name" value="beta-lactamase/transpeptidase-like"/>
    <property type="match status" value="1"/>
</dbReference>
<keyword evidence="7" id="KW-0808">Transferase</keyword>
<dbReference type="Gene3D" id="3.40.710.10">
    <property type="entry name" value="DD-peptidase/beta-lactamase superfamily"/>
    <property type="match status" value="1"/>
</dbReference>